<feature type="signal peptide" evidence="1">
    <location>
        <begin position="1"/>
        <end position="19"/>
    </location>
</feature>
<evidence type="ECO:0000313" key="2">
    <source>
        <dbReference type="EMBL" id="QGM96339.1"/>
    </source>
</evidence>
<keyword evidence="3" id="KW-1185">Reference proteome</keyword>
<dbReference type="KEGG" id="mpar:F7D14_01770"/>
<reference evidence="2 3" key="1">
    <citation type="submission" date="2019-09" db="EMBL/GenBank/DDBJ databases">
        <title>Isolation and complete genome sequencing of Methylocystis species.</title>
        <authorList>
            <person name="Rumah B.L."/>
            <person name="Stead C.E."/>
            <person name="Stevens B.C."/>
            <person name="Minton N.P."/>
            <person name="Grosse-Honebrink A."/>
            <person name="Zhang Y."/>
        </authorList>
    </citation>
    <scope>NUCLEOTIDE SEQUENCE [LARGE SCALE GENOMIC DNA]</scope>
    <source>
        <strain evidence="2 3">BRCS2</strain>
    </source>
</reference>
<keyword evidence="1" id="KW-0732">Signal</keyword>
<dbReference type="EMBL" id="CP044331">
    <property type="protein sequence ID" value="QGM96339.1"/>
    <property type="molecule type" value="Genomic_DNA"/>
</dbReference>
<proteinExistence type="predicted"/>
<evidence type="ECO:0000256" key="1">
    <source>
        <dbReference type="SAM" id="SignalP"/>
    </source>
</evidence>
<dbReference type="RefSeq" id="WP_154419631.1">
    <property type="nucleotide sequence ID" value="NZ_CP044331.1"/>
</dbReference>
<dbReference type="Proteomes" id="UP000422569">
    <property type="component" value="Chromosome"/>
</dbReference>
<gene>
    <name evidence="2" type="ORF">F7D14_01770</name>
</gene>
<name>A0A6B8M3L4_9HYPH</name>
<organism evidence="2 3">
    <name type="scientific">Methylocystis parvus</name>
    <dbReference type="NCBI Taxonomy" id="134"/>
    <lineage>
        <taxon>Bacteria</taxon>
        <taxon>Pseudomonadati</taxon>
        <taxon>Pseudomonadota</taxon>
        <taxon>Alphaproteobacteria</taxon>
        <taxon>Hyphomicrobiales</taxon>
        <taxon>Methylocystaceae</taxon>
        <taxon>Methylocystis</taxon>
    </lineage>
</organism>
<accession>A0A6B8M3L4</accession>
<dbReference type="PROSITE" id="PS51257">
    <property type="entry name" value="PROKAR_LIPOPROTEIN"/>
    <property type="match status" value="1"/>
</dbReference>
<evidence type="ECO:0008006" key="4">
    <source>
        <dbReference type="Google" id="ProtNLM"/>
    </source>
</evidence>
<protein>
    <recommendedName>
        <fullName evidence="4">Surface antigen domain-containing protein</fullName>
    </recommendedName>
</protein>
<dbReference type="AlphaFoldDB" id="A0A6B8M3L4"/>
<feature type="chain" id="PRO_5025601497" description="Surface antigen domain-containing protein" evidence="1">
    <location>
        <begin position="20"/>
        <end position="128"/>
    </location>
</feature>
<sequence length="128" mass="12989">MRAKATLAMCVLAALGAGACSSTSEPPTAAATPVITAPAPPAPGVIGGAIGQSLSEKDRAAAIAAQQDAVSSGARKSWNGEKDAYGFVTPGAESGSCRDYTHRIFVNGRPQEAKGQACRQNGEWRVTS</sequence>
<evidence type="ECO:0000313" key="3">
    <source>
        <dbReference type="Proteomes" id="UP000422569"/>
    </source>
</evidence>